<dbReference type="InterPro" id="IPR036264">
    <property type="entry name" value="Bact_exopeptidase_dim_dom"/>
</dbReference>
<dbReference type="Gene3D" id="3.30.70.360">
    <property type="match status" value="2"/>
</dbReference>
<dbReference type="InterPro" id="IPR050072">
    <property type="entry name" value="Peptidase_M20A"/>
</dbReference>
<reference evidence="9 10" key="1">
    <citation type="submission" date="2024-01" db="EMBL/GenBank/DDBJ databases">
        <authorList>
            <person name="Botero Cardona J."/>
        </authorList>
    </citation>
    <scope>NUCLEOTIDE SEQUENCE [LARGE SCALE GENOMIC DNA]</scope>
    <source>
        <strain evidence="9 10">LMG 33000</strain>
    </source>
</reference>
<keyword evidence="10" id="KW-1185">Reference proteome</keyword>
<evidence type="ECO:0000313" key="10">
    <source>
        <dbReference type="Proteomes" id="UP001314241"/>
    </source>
</evidence>
<dbReference type="NCBIfam" id="TIGR01887">
    <property type="entry name" value="dipeptidaselike"/>
    <property type="match status" value="1"/>
</dbReference>
<evidence type="ECO:0000256" key="4">
    <source>
        <dbReference type="ARBA" id="ARBA00022723"/>
    </source>
</evidence>
<dbReference type="Pfam" id="PF01546">
    <property type="entry name" value="Peptidase_M20"/>
    <property type="match status" value="1"/>
</dbReference>
<protein>
    <submittedName>
        <fullName evidence="9">Acetylornithine deacetylase/Succinyl-diaminopimelate desuccinylase or related deacylase (ArgE)</fullName>
        <ecNumber evidence="9">3.5.1.18</ecNumber>
    </submittedName>
</protein>
<evidence type="ECO:0000256" key="1">
    <source>
        <dbReference type="ARBA" id="ARBA00001947"/>
    </source>
</evidence>
<keyword evidence="4" id="KW-0479">Metal-binding</keyword>
<evidence type="ECO:0000256" key="6">
    <source>
        <dbReference type="ARBA" id="ARBA00022833"/>
    </source>
</evidence>
<keyword evidence="7" id="KW-0224">Dipeptidase</keyword>
<sequence>MEKDADSWLKQAQSYQPELLTNLKKYLAIPSVYDPKTVTEKTPLGKGIDQALTFLEDLARQDGFRVRRCAKGMVSVISFGPEDAKETIGVLVHADVVPAGSGWTVTGAFEPKEINGRLYGRGAHDMKADVMASYYAIRQLADDGLQPNRRIDLIVGGDEESQWRDMRAYLAENEAPTMAFSPDGAFPVVPGELGVVTMQLHVPAAKNQGSWRLLSFDAGIRDNVVPGQALAKLQVANDEEATLEAAYQAYLSQYVAINGTMQKDGNVVTLKLNGIAAHGAYPDQGMNAATFLAHFLMNYAFDTESQKFLQLIGDRLHENFEAQNLGIDYRDPIMGGLVLNLSQVHYQEEKGGDINLRFRFPKGIEISSVAKDLQDNLGEYDAKVSYDPDKVSPAHFVPLDDEIVKTLGQVYADHTNSEKTYKIASGGSYARIIKRGVAFGGQFPDAPMNSHQPNEFVIVANIPRAQAIFADALARLAML</sequence>
<dbReference type="SUPFAM" id="SSF53187">
    <property type="entry name" value="Zn-dependent exopeptidases"/>
    <property type="match status" value="1"/>
</dbReference>
<dbReference type="PANTHER" id="PTHR43808">
    <property type="entry name" value="ACETYLORNITHINE DEACETYLASE"/>
    <property type="match status" value="1"/>
</dbReference>
<proteinExistence type="inferred from homology"/>
<dbReference type="RefSeq" id="WP_349642160.1">
    <property type="nucleotide sequence ID" value="NZ_CAWVOH010000002.1"/>
</dbReference>
<dbReference type="EC" id="3.5.1.18" evidence="9"/>
<evidence type="ECO:0000313" key="9">
    <source>
        <dbReference type="EMBL" id="CAK8054616.1"/>
    </source>
</evidence>
<dbReference type="EMBL" id="CAWVOH010000002">
    <property type="protein sequence ID" value="CAK8054616.1"/>
    <property type="molecule type" value="Genomic_DNA"/>
</dbReference>
<name>A0ABP0ETT9_9LACO</name>
<organism evidence="9 10">
    <name type="scientific">Eupransor demetentiae</name>
    <dbReference type="NCBI Taxonomy" id="3109584"/>
    <lineage>
        <taxon>Bacteria</taxon>
        <taxon>Bacillati</taxon>
        <taxon>Bacillota</taxon>
        <taxon>Bacilli</taxon>
        <taxon>Lactobacillales</taxon>
        <taxon>Lactobacillaceae</taxon>
        <taxon>Eupransor</taxon>
    </lineage>
</organism>
<comment type="cofactor">
    <cofactor evidence="1">
        <name>Zn(2+)</name>
        <dbReference type="ChEBI" id="CHEBI:29105"/>
    </cofactor>
</comment>
<keyword evidence="6" id="KW-0862">Zinc</keyword>
<dbReference type="NCBIfam" id="NF005591">
    <property type="entry name" value="PRK07318.1"/>
    <property type="match status" value="1"/>
</dbReference>
<dbReference type="InterPro" id="IPR002933">
    <property type="entry name" value="Peptidase_M20"/>
</dbReference>
<dbReference type="GO" id="GO:0009014">
    <property type="term" value="F:succinyl-diaminopimelate desuccinylase activity"/>
    <property type="evidence" value="ECO:0007669"/>
    <property type="project" value="UniProtKB-EC"/>
</dbReference>
<gene>
    <name evidence="9" type="ORF">R54876_GBNLAHCA_01190</name>
</gene>
<evidence type="ECO:0000256" key="7">
    <source>
        <dbReference type="ARBA" id="ARBA00022997"/>
    </source>
</evidence>
<accession>A0ABP0ETT9</accession>
<keyword evidence="8" id="KW-0482">Metalloprotease</keyword>
<evidence type="ECO:0000256" key="3">
    <source>
        <dbReference type="ARBA" id="ARBA00022670"/>
    </source>
</evidence>
<dbReference type="Proteomes" id="UP001314241">
    <property type="component" value="Unassembled WGS sequence"/>
</dbReference>
<evidence type="ECO:0000256" key="8">
    <source>
        <dbReference type="ARBA" id="ARBA00023049"/>
    </source>
</evidence>
<dbReference type="Gene3D" id="3.40.630.10">
    <property type="entry name" value="Zn peptidases"/>
    <property type="match status" value="1"/>
</dbReference>
<comment type="caution">
    <text evidence="9">The sequence shown here is derived from an EMBL/GenBank/DDBJ whole genome shotgun (WGS) entry which is preliminary data.</text>
</comment>
<evidence type="ECO:0000256" key="2">
    <source>
        <dbReference type="ARBA" id="ARBA00006247"/>
    </source>
</evidence>
<evidence type="ECO:0000256" key="5">
    <source>
        <dbReference type="ARBA" id="ARBA00022801"/>
    </source>
</evidence>
<dbReference type="InterPro" id="IPR010964">
    <property type="entry name" value="M20A_pepV-rel"/>
</dbReference>
<comment type="similarity">
    <text evidence="2">Belongs to the peptidase M20A family.</text>
</comment>
<keyword evidence="5 9" id="KW-0378">Hydrolase</keyword>
<dbReference type="SUPFAM" id="SSF55031">
    <property type="entry name" value="Bacterial exopeptidase dimerisation domain"/>
    <property type="match status" value="1"/>
</dbReference>
<dbReference type="PANTHER" id="PTHR43808:SF31">
    <property type="entry name" value="N-ACETYL-L-CITRULLINE DEACETYLASE"/>
    <property type="match status" value="1"/>
</dbReference>
<keyword evidence="3" id="KW-0645">Protease</keyword>